<dbReference type="InterPro" id="IPR017792">
    <property type="entry name" value="UAAP1"/>
</dbReference>
<name>A0A6L9SFW2_9ACTN</name>
<accession>A0A6L9SFW2</accession>
<dbReference type="InterPro" id="IPR018959">
    <property type="entry name" value="DUF1989"/>
</dbReference>
<feature type="compositionally biased region" description="Low complexity" evidence="1">
    <location>
        <begin position="1"/>
        <end position="28"/>
    </location>
</feature>
<evidence type="ECO:0000313" key="3">
    <source>
        <dbReference type="EMBL" id="NEE04156.1"/>
    </source>
</evidence>
<dbReference type="EMBL" id="JAAGOA010000030">
    <property type="protein sequence ID" value="NEE04156.1"/>
    <property type="molecule type" value="Genomic_DNA"/>
</dbReference>
<evidence type="ECO:0000313" key="4">
    <source>
        <dbReference type="Proteomes" id="UP000475214"/>
    </source>
</evidence>
<evidence type="ECO:0000256" key="1">
    <source>
        <dbReference type="SAM" id="MobiDB-lite"/>
    </source>
</evidence>
<feature type="domain" description="DUF1989" evidence="2">
    <location>
        <begin position="70"/>
        <end position="229"/>
    </location>
</feature>
<keyword evidence="4" id="KW-1185">Reference proteome</keyword>
<dbReference type="NCBIfam" id="TIGR03425">
    <property type="entry name" value="urea_degr_2"/>
    <property type="match status" value="1"/>
</dbReference>
<dbReference type="PANTHER" id="PTHR31527:SF0">
    <property type="entry name" value="RE64534P"/>
    <property type="match status" value="1"/>
</dbReference>
<dbReference type="Proteomes" id="UP000475214">
    <property type="component" value="Unassembled WGS sequence"/>
</dbReference>
<dbReference type="RefSeq" id="WP_163744457.1">
    <property type="nucleotide sequence ID" value="NZ_JAAGOA010000030.1"/>
</dbReference>
<protein>
    <submittedName>
        <fullName evidence="3">DUF1989 domain-containing protein</fullName>
    </submittedName>
</protein>
<evidence type="ECO:0000259" key="2">
    <source>
        <dbReference type="Pfam" id="PF09347"/>
    </source>
</evidence>
<gene>
    <name evidence="3" type="ORF">G1H10_28700</name>
</gene>
<dbReference type="AlphaFoldDB" id="A0A6L9SFW2"/>
<comment type="caution">
    <text evidence="3">The sequence shown here is derived from an EMBL/GenBank/DDBJ whole genome shotgun (WGS) entry which is preliminary data.</text>
</comment>
<dbReference type="PANTHER" id="PTHR31527">
    <property type="entry name" value="RE64534P"/>
    <property type="match status" value="1"/>
</dbReference>
<feature type="region of interest" description="Disordered" evidence="1">
    <location>
        <begin position="1"/>
        <end position="57"/>
    </location>
</feature>
<proteinExistence type="predicted"/>
<organism evidence="3 4">
    <name type="scientific">Phytoactinopolyspora halotolerans</name>
    <dbReference type="NCBI Taxonomy" id="1981512"/>
    <lineage>
        <taxon>Bacteria</taxon>
        <taxon>Bacillati</taxon>
        <taxon>Actinomycetota</taxon>
        <taxon>Actinomycetes</taxon>
        <taxon>Jiangellales</taxon>
        <taxon>Jiangellaceae</taxon>
        <taxon>Phytoactinopolyspora</taxon>
    </lineage>
</organism>
<dbReference type="Pfam" id="PF09347">
    <property type="entry name" value="DUF1989"/>
    <property type="match status" value="1"/>
</dbReference>
<reference evidence="3 4" key="1">
    <citation type="submission" date="2020-02" db="EMBL/GenBank/DDBJ databases">
        <authorList>
            <person name="Li X.-J."/>
            <person name="Han X.-M."/>
        </authorList>
    </citation>
    <scope>NUCLEOTIDE SEQUENCE [LARGE SCALE GENOMIC DNA]</scope>
    <source>
        <strain evidence="3 4">CCTCC AB 2017055</strain>
    </source>
</reference>
<sequence length="301" mass="31333">MTAHTAAAASTATTSSATTSTKPSTATTKGAREHARAQAGITSDAMPTIPASAWPAPPDGVDATALTWAETVSGGRYTAKVLARGTRLRITDVAGSACAHLLLFNADQPWERLNVADTVKVPWQAYLGTGHPLLTDQGRVIATVVADTSGRHDLLCGTTTLASNTAKYGDGSVHSATPAGFELFTVAAAKFGLTVRDIPPSLSLFHGIRVAADGTLVSEGTAGRRAYVDVLLHLPTIVLIANTAHRLDPSPHFATTGIEVLAWHAGKELDRLPNTGPEYQRAVANTDDYLAARGALKTPAI</sequence>